<keyword evidence="3" id="KW-1185">Reference proteome</keyword>
<proteinExistence type="predicted"/>
<protein>
    <recommendedName>
        <fullName evidence="1">FlgO domain-containing protein</fullName>
    </recommendedName>
</protein>
<feature type="domain" description="FlgO" evidence="1">
    <location>
        <begin position="94"/>
        <end position="222"/>
    </location>
</feature>
<gene>
    <name evidence="2" type="ORF">C2869_14275</name>
</gene>
<accession>A0A2S0VTL7</accession>
<dbReference type="Proteomes" id="UP000244441">
    <property type="component" value="Chromosome"/>
</dbReference>
<evidence type="ECO:0000259" key="1">
    <source>
        <dbReference type="Pfam" id="PF17680"/>
    </source>
</evidence>
<dbReference type="PROSITE" id="PS51257">
    <property type="entry name" value="PROKAR_LIPOPROTEIN"/>
    <property type="match status" value="1"/>
</dbReference>
<organism evidence="2 3">
    <name type="scientific">Saccharobesus litoralis</name>
    <dbReference type="NCBI Taxonomy" id="2172099"/>
    <lineage>
        <taxon>Bacteria</taxon>
        <taxon>Pseudomonadati</taxon>
        <taxon>Pseudomonadota</taxon>
        <taxon>Gammaproteobacteria</taxon>
        <taxon>Alteromonadales</taxon>
        <taxon>Alteromonadaceae</taxon>
        <taxon>Saccharobesus</taxon>
    </lineage>
</organism>
<dbReference type="AlphaFoldDB" id="A0A2S0VTL7"/>
<dbReference type="RefSeq" id="WP_108603579.1">
    <property type="nucleotide sequence ID" value="NZ_CP026604.1"/>
</dbReference>
<dbReference type="EMBL" id="CP026604">
    <property type="protein sequence ID" value="AWB67533.1"/>
    <property type="molecule type" value="Genomic_DNA"/>
</dbReference>
<evidence type="ECO:0000313" key="2">
    <source>
        <dbReference type="EMBL" id="AWB67533.1"/>
    </source>
</evidence>
<dbReference type="OrthoDB" id="6116374at2"/>
<dbReference type="KEGG" id="cate:C2869_14275"/>
<dbReference type="Pfam" id="PF17680">
    <property type="entry name" value="FlgO"/>
    <property type="match status" value="1"/>
</dbReference>
<sequence>MKNLAKTAVAMAVASIVSGCQLTDQVFPINKNVQPKSLQQIQAENRLIRSEAFAGHKDAQLMGHWARDPHQYLTQYHSNISSEANLRISDYVEALAIKLIKNMRYVTEQTPIAVASFVPVDSNLEETDLIGLHLAENFLHEAQQLGLSVIDYKSTGTIRVTETGDFGLSRDIDELRQWHPIEYVLMGTYTLKSQGIEVHARVVGIESRAVVASAQGFIPHSATEQIRHFSKKDGITISQG</sequence>
<name>A0A2S0VTL7_9ALTE</name>
<evidence type="ECO:0000313" key="3">
    <source>
        <dbReference type="Proteomes" id="UP000244441"/>
    </source>
</evidence>
<reference evidence="2 3" key="1">
    <citation type="submission" date="2018-01" db="EMBL/GenBank/DDBJ databases">
        <title>Genome sequence of a Cantenovulum-like bacteria.</title>
        <authorList>
            <person name="Tan W.R."/>
            <person name="Lau N.-S."/>
            <person name="Go F."/>
            <person name="Amirul A.-A.A."/>
        </authorList>
    </citation>
    <scope>NUCLEOTIDE SEQUENCE [LARGE SCALE GENOMIC DNA]</scope>
    <source>
        <strain evidence="2 3">CCB-QB4</strain>
    </source>
</reference>
<dbReference type="InterPro" id="IPR041215">
    <property type="entry name" value="FlgO_dom"/>
</dbReference>